<comment type="caution">
    <text evidence="2">The sequence shown here is derived from an EMBL/GenBank/DDBJ whole genome shotgun (WGS) entry which is preliminary data.</text>
</comment>
<feature type="compositionally biased region" description="Polar residues" evidence="1">
    <location>
        <begin position="20"/>
        <end position="47"/>
    </location>
</feature>
<accession>A0A2P6N8G6</accession>
<organism evidence="2 3">
    <name type="scientific">Planoprotostelium fungivorum</name>
    <dbReference type="NCBI Taxonomy" id="1890364"/>
    <lineage>
        <taxon>Eukaryota</taxon>
        <taxon>Amoebozoa</taxon>
        <taxon>Evosea</taxon>
        <taxon>Variosea</taxon>
        <taxon>Cavosteliida</taxon>
        <taxon>Cavosteliaceae</taxon>
        <taxon>Planoprotostelium</taxon>
    </lineage>
</organism>
<evidence type="ECO:0000313" key="2">
    <source>
        <dbReference type="EMBL" id="PRP80257.1"/>
    </source>
</evidence>
<feature type="region of interest" description="Disordered" evidence="1">
    <location>
        <begin position="1"/>
        <end position="47"/>
    </location>
</feature>
<reference evidence="2 3" key="1">
    <citation type="journal article" date="2018" name="Genome Biol. Evol.">
        <title>Multiple Roots of Fruiting Body Formation in Amoebozoa.</title>
        <authorList>
            <person name="Hillmann F."/>
            <person name="Forbes G."/>
            <person name="Novohradska S."/>
            <person name="Ferling I."/>
            <person name="Riege K."/>
            <person name="Groth M."/>
            <person name="Westermann M."/>
            <person name="Marz M."/>
            <person name="Spaller T."/>
            <person name="Winckler T."/>
            <person name="Schaap P."/>
            <person name="Glockner G."/>
        </authorList>
    </citation>
    <scope>NUCLEOTIDE SEQUENCE [LARGE SCALE GENOMIC DNA]</scope>
    <source>
        <strain evidence="2 3">Jena</strain>
    </source>
</reference>
<name>A0A2P6N8G6_9EUKA</name>
<dbReference type="Proteomes" id="UP000241769">
    <property type="component" value="Unassembled WGS sequence"/>
</dbReference>
<gene>
    <name evidence="2" type="ORF">PROFUN_12196</name>
</gene>
<proteinExistence type="predicted"/>
<dbReference type="InParanoid" id="A0A2P6N8G6"/>
<evidence type="ECO:0000256" key="1">
    <source>
        <dbReference type="SAM" id="MobiDB-lite"/>
    </source>
</evidence>
<dbReference type="AlphaFoldDB" id="A0A2P6N8G6"/>
<sequence length="47" mass="5132">MPASNHQAIMRKSLKEGRPQYNNSVRSVLSADSTQNSSSTILLNSLV</sequence>
<keyword evidence="3" id="KW-1185">Reference proteome</keyword>
<protein>
    <submittedName>
        <fullName evidence="2">Uncharacterized protein</fullName>
    </submittedName>
</protein>
<evidence type="ECO:0000313" key="3">
    <source>
        <dbReference type="Proteomes" id="UP000241769"/>
    </source>
</evidence>
<dbReference type="EMBL" id="MDYQ01000156">
    <property type="protein sequence ID" value="PRP80257.1"/>
    <property type="molecule type" value="Genomic_DNA"/>
</dbReference>